<organism evidence="1 2">
    <name type="scientific">Halomicrobium mukohataei</name>
    <dbReference type="NCBI Taxonomy" id="57705"/>
    <lineage>
        <taxon>Archaea</taxon>
        <taxon>Methanobacteriati</taxon>
        <taxon>Methanobacteriota</taxon>
        <taxon>Stenosarchaea group</taxon>
        <taxon>Halobacteria</taxon>
        <taxon>Halobacteriales</taxon>
        <taxon>Haloarculaceae</taxon>
        <taxon>Halomicrobium</taxon>
    </lineage>
</organism>
<proteinExistence type="predicted"/>
<gene>
    <name evidence="1" type="ORF">E5139_08900</name>
</gene>
<reference evidence="1 2" key="1">
    <citation type="submission" date="2019-04" db="EMBL/GenBank/DDBJ databases">
        <title>Complete genome sequence of Arthrobacter sp. ZXY-2 associated with effective atrazine degradation and salt adaptation.</title>
        <authorList>
            <person name="Zhao X."/>
        </authorList>
    </citation>
    <scope>NUCLEOTIDE SEQUENCE [LARGE SCALE GENOMIC DNA]</scope>
    <source>
        <strain evidence="2">ZP60</strain>
    </source>
</reference>
<dbReference type="EMBL" id="CP039375">
    <property type="protein sequence ID" value="QCD65744.1"/>
    <property type="molecule type" value="Genomic_DNA"/>
</dbReference>
<dbReference type="AlphaFoldDB" id="A0A4D6KCP0"/>
<accession>A0A4D6KCP0</accession>
<reference evidence="1 2" key="2">
    <citation type="submission" date="2019-04" db="EMBL/GenBank/DDBJ databases">
        <authorList>
            <person name="Yang S."/>
            <person name="Wei W."/>
        </authorList>
    </citation>
    <scope>NUCLEOTIDE SEQUENCE [LARGE SCALE GENOMIC DNA]</scope>
    <source>
        <strain evidence="2">ZP60</strain>
    </source>
</reference>
<dbReference type="RefSeq" id="WP_126967112.1">
    <property type="nucleotide sequence ID" value="NZ_CP039375.1"/>
</dbReference>
<dbReference type="Proteomes" id="UP000297053">
    <property type="component" value="Chromosome"/>
</dbReference>
<dbReference type="KEGG" id="halz:E5139_08900"/>
<evidence type="ECO:0000313" key="2">
    <source>
        <dbReference type="Proteomes" id="UP000297053"/>
    </source>
</evidence>
<protein>
    <submittedName>
        <fullName evidence="1">Uncharacterized protein</fullName>
    </submittedName>
</protein>
<sequence>MFDQHLGDERPSQYHVLWDGGRSRSDPRIDVRLLEGWARKWGYDVDRRRRVDSDRADEPREQCRIAFAFGEIVEETLSYGDREYTFTTDRTPATYFELDECGDARLATWASERTLTLRELRIDGRDLVFDAVFEPGPGRVHGQWLSTTVDQTRYWLTG</sequence>
<name>A0A4D6KCP0_9EURY</name>
<dbReference type="GeneID" id="42179050"/>
<evidence type="ECO:0000313" key="1">
    <source>
        <dbReference type="EMBL" id="QCD65744.1"/>
    </source>
</evidence>